<dbReference type="PANTHER" id="PTHR39188:SF3">
    <property type="entry name" value="STAGE IV SPORULATION PROTEIN FB"/>
    <property type="match status" value="1"/>
</dbReference>
<evidence type="ECO:0000313" key="15">
    <source>
        <dbReference type="Proteomes" id="UP000654670"/>
    </source>
</evidence>
<sequence>MSGRKNRRRQAAFGFMSVALFFFAKVKYLLIILKFTKLSTLITLFLSLGVYAIAYGWAFAIALMYSLVLHESGHMLAAKQRKIETSAIFFIPFIGAAAGLKGEPKHSKDESFVAYGGPFLGAVATVFALGLYLVTRADVWLLAVYLGSIINLFNLIPISPLDGGRIVTVISPKIWFAGLLLLGAFMFIAPNPILLVILLIGVTQVIIQIREPYAGRLTEAYLRMLYRRKEDFGKLQENEDIYQRNLTIYKDERHRSNLMERIRRLKERKRSGKIFQKARLYLLKKQAEIYHETSLEGPDDSLKWLEETIKSEEKKYKRAKNYFKTSIREKIVVGMAYVCLTVFLGALYFVSQGMLPPPSNL</sequence>
<dbReference type="RefSeq" id="WP_188802875.1">
    <property type="nucleotide sequence ID" value="NZ_BMOK01000007.1"/>
</dbReference>
<evidence type="ECO:0000256" key="8">
    <source>
        <dbReference type="ARBA" id="ARBA00022833"/>
    </source>
</evidence>
<feature type="domain" description="Peptidase M50" evidence="13">
    <location>
        <begin position="58"/>
        <end position="133"/>
    </location>
</feature>
<feature type="transmembrane region" description="Helical" evidence="12">
    <location>
        <begin position="83"/>
        <end position="100"/>
    </location>
</feature>
<evidence type="ECO:0000256" key="6">
    <source>
        <dbReference type="ARBA" id="ARBA00022723"/>
    </source>
</evidence>
<organism evidence="14 15">
    <name type="scientific">Sporolactobacillus putidus</name>
    <dbReference type="NCBI Taxonomy" id="492735"/>
    <lineage>
        <taxon>Bacteria</taxon>
        <taxon>Bacillati</taxon>
        <taxon>Bacillota</taxon>
        <taxon>Bacilli</taxon>
        <taxon>Bacillales</taxon>
        <taxon>Sporolactobacillaceae</taxon>
        <taxon>Sporolactobacillus</taxon>
    </lineage>
</organism>
<name>A0A917S3D0_9BACL</name>
<dbReference type="Proteomes" id="UP000654670">
    <property type="component" value="Unassembled WGS sequence"/>
</dbReference>
<keyword evidence="15" id="KW-1185">Reference proteome</keyword>
<dbReference type="GO" id="GO:0046872">
    <property type="term" value="F:metal ion binding"/>
    <property type="evidence" value="ECO:0007669"/>
    <property type="project" value="UniProtKB-KW"/>
</dbReference>
<dbReference type="PANTHER" id="PTHR39188">
    <property type="entry name" value="MEMBRANE-ASSOCIATED ZINC METALLOPROTEASE M50B"/>
    <property type="match status" value="1"/>
</dbReference>
<evidence type="ECO:0000256" key="1">
    <source>
        <dbReference type="ARBA" id="ARBA00001947"/>
    </source>
</evidence>
<evidence type="ECO:0000256" key="9">
    <source>
        <dbReference type="ARBA" id="ARBA00022989"/>
    </source>
</evidence>
<feature type="transmembrane region" description="Helical" evidence="12">
    <location>
        <begin position="139"/>
        <end position="159"/>
    </location>
</feature>
<reference evidence="14" key="1">
    <citation type="journal article" date="2014" name="Int. J. Syst. Evol. Microbiol.">
        <title>Complete genome sequence of Corynebacterium casei LMG S-19264T (=DSM 44701T), isolated from a smear-ripened cheese.</title>
        <authorList>
            <consortium name="US DOE Joint Genome Institute (JGI-PGF)"/>
            <person name="Walter F."/>
            <person name="Albersmeier A."/>
            <person name="Kalinowski J."/>
            <person name="Ruckert C."/>
        </authorList>
    </citation>
    <scope>NUCLEOTIDE SEQUENCE</scope>
    <source>
        <strain evidence="14">JCM 15325</strain>
    </source>
</reference>
<keyword evidence="5 12" id="KW-0812">Transmembrane</keyword>
<evidence type="ECO:0000259" key="13">
    <source>
        <dbReference type="Pfam" id="PF02163"/>
    </source>
</evidence>
<dbReference type="InterPro" id="IPR008915">
    <property type="entry name" value="Peptidase_M50"/>
</dbReference>
<keyword evidence="7" id="KW-0378">Hydrolase</keyword>
<feature type="transmembrane region" description="Helical" evidence="12">
    <location>
        <begin position="12"/>
        <end position="35"/>
    </location>
</feature>
<dbReference type="EMBL" id="BMOK01000007">
    <property type="protein sequence ID" value="GGL55126.1"/>
    <property type="molecule type" value="Genomic_DNA"/>
</dbReference>
<evidence type="ECO:0000256" key="4">
    <source>
        <dbReference type="ARBA" id="ARBA00022670"/>
    </source>
</evidence>
<accession>A0A917S3D0</accession>
<dbReference type="CDD" id="cd06160">
    <property type="entry name" value="S2P-M50_like_2"/>
    <property type="match status" value="1"/>
</dbReference>
<feature type="transmembrane region" description="Helical" evidence="12">
    <location>
        <begin position="331"/>
        <end position="351"/>
    </location>
</feature>
<comment type="cofactor">
    <cofactor evidence="1">
        <name>Zn(2+)</name>
        <dbReference type="ChEBI" id="CHEBI:29105"/>
    </cofactor>
</comment>
<feature type="transmembrane region" description="Helical" evidence="12">
    <location>
        <begin position="174"/>
        <end position="207"/>
    </location>
</feature>
<keyword evidence="10" id="KW-0482">Metalloprotease</keyword>
<dbReference type="AlphaFoldDB" id="A0A917S3D0"/>
<keyword evidence="6" id="KW-0479">Metal-binding</keyword>
<reference evidence="14" key="2">
    <citation type="submission" date="2020-09" db="EMBL/GenBank/DDBJ databases">
        <authorList>
            <person name="Sun Q."/>
            <person name="Ohkuma M."/>
        </authorList>
    </citation>
    <scope>NUCLEOTIDE SEQUENCE</scope>
    <source>
        <strain evidence="14">JCM 15325</strain>
    </source>
</reference>
<feature type="transmembrane region" description="Helical" evidence="12">
    <location>
        <begin position="41"/>
        <end position="63"/>
    </location>
</feature>
<evidence type="ECO:0000256" key="11">
    <source>
        <dbReference type="ARBA" id="ARBA00023136"/>
    </source>
</evidence>
<proteinExistence type="inferred from homology"/>
<dbReference type="GO" id="GO:0016020">
    <property type="term" value="C:membrane"/>
    <property type="evidence" value="ECO:0007669"/>
    <property type="project" value="UniProtKB-SubCell"/>
</dbReference>
<evidence type="ECO:0000256" key="2">
    <source>
        <dbReference type="ARBA" id="ARBA00004141"/>
    </source>
</evidence>
<keyword evidence="8" id="KW-0862">Zinc</keyword>
<comment type="similarity">
    <text evidence="3">Belongs to the peptidase M50B family.</text>
</comment>
<comment type="caution">
    <text evidence="14">The sequence shown here is derived from an EMBL/GenBank/DDBJ whole genome shotgun (WGS) entry which is preliminary data.</text>
</comment>
<evidence type="ECO:0000256" key="3">
    <source>
        <dbReference type="ARBA" id="ARBA00007931"/>
    </source>
</evidence>
<comment type="subcellular location">
    <subcellularLocation>
        <location evidence="2">Membrane</location>
        <topology evidence="2">Multi-pass membrane protein</topology>
    </subcellularLocation>
</comment>
<dbReference type="Pfam" id="PF02163">
    <property type="entry name" value="Peptidase_M50"/>
    <property type="match status" value="1"/>
</dbReference>
<keyword evidence="4 14" id="KW-0645">Protease</keyword>
<evidence type="ECO:0000256" key="5">
    <source>
        <dbReference type="ARBA" id="ARBA00022692"/>
    </source>
</evidence>
<dbReference type="GO" id="GO:0008237">
    <property type="term" value="F:metallopeptidase activity"/>
    <property type="evidence" value="ECO:0007669"/>
    <property type="project" value="UniProtKB-KW"/>
</dbReference>
<gene>
    <name evidence="14" type="ORF">GCM10007968_19020</name>
</gene>
<evidence type="ECO:0000313" key="14">
    <source>
        <dbReference type="EMBL" id="GGL55126.1"/>
    </source>
</evidence>
<evidence type="ECO:0000256" key="7">
    <source>
        <dbReference type="ARBA" id="ARBA00022801"/>
    </source>
</evidence>
<keyword evidence="11 12" id="KW-0472">Membrane</keyword>
<evidence type="ECO:0000256" key="12">
    <source>
        <dbReference type="SAM" id="Phobius"/>
    </source>
</evidence>
<evidence type="ECO:0000256" key="10">
    <source>
        <dbReference type="ARBA" id="ARBA00023049"/>
    </source>
</evidence>
<keyword evidence="9 12" id="KW-1133">Transmembrane helix</keyword>
<feature type="transmembrane region" description="Helical" evidence="12">
    <location>
        <begin position="112"/>
        <end position="132"/>
    </location>
</feature>
<protein>
    <submittedName>
        <fullName evidence="14">Site-2 protease family protein</fullName>
    </submittedName>
</protein>
<dbReference type="GO" id="GO:0006508">
    <property type="term" value="P:proteolysis"/>
    <property type="evidence" value="ECO:0007669"/>
    <property type="project" value="UniProtKB-KW"/>
</dbReference>